<gene>
    <name evidence="1" type="ORF">C8N24_3249</name>
</gene>
<dbReference type="RefSeq" id="WP_121251456.1">
    <property type="nucleotide sequence ID" value="NZ_RBIL01000001.1"/>
</dbReference>
<keyword evidence="2" id="KW-1185">Reference proteome</keyword>
<comment type="caution">
    <text evidence="1">The sequence shown here is derived from an EMBL/GenBank/DDBJ whole genome shotgun (WGS) entry which is preliminary data.</text>
</comment>
<organism evidence="1 2">
    <name type="scientific">Solirubrobacter pauli</name>
    <dbReference type="NCBI Taxonomy" id="166793"/>
    <lineage>
        <taxon>Bacteria</taxon>
        <taxon>Bacillati</taxon>
        <taxon>Actinomycetota</taxon>
        <taxon>Thermoleophilia</taxon>
        <taxon>Solirubrobacterales</taxon>
        <taxon>Solirubrobacteraceae</taxon>
        <taxon>Solirubrobacter</taxon>
    </lineage>
</organism>
<accession>A0A660LGI1</accession>
<dbReference type="EMBL" id="RBIL01000001">
    <property type="protein sequence ID" value="RKQ93386.1"/>
    <property type="molecule type" value="Genomic_DNA"/>
</dbReference>
<evidence type="ECO:0000313" key="1">
    <source>
        <dbReference type="EMBL" id="RKQ93386.1"/>
    </source>
</evidence>
<dbReference type="AlphaFoldDB" id="A0A660LGI1"/>
<name>A0A660LGI1_9ACTN</name>
<evidence type="ECO:0000313" key="2">
    <source>
        <dbReference type="Proteomes" id="UP000278962"/>
    </source>
</evidence>
<reference evidence="1 2" key="1">
    <citation type="submission" date="2018-10" db="EMBL/GenBank/DDBJ databases">
        <title>Genomic Encyclopedia of Archaeal and Bacterial Type Strains, Phase II (KMG-II): from individual species to whole genera.</title>
        <authorList>
            <person name="Goeker M."/>
        </authorList>
    </citation>
    <scope>NUCLEOTIDE SEQUENCE [LARGE SCALE GENOMIC DNA]</scope>
    <source>
        <strain evidence="1 2">DSM 14954</strain>
    </source>
</reference>
<proteinExistence type="predicted"/>
<protein>
    <submittedName>
        <fullName evidence="1">Uncharacterized protein</fullName>
    </submittedName>
</protein>
<dbReference type="Proteomes" id="UP000278962">
    <property type="component" value="Unassembled WGS sequence"/>
</dbReference>
<sequence>MAPKHTFAGELSQYDKPNWDPLIDLVGVHLVRWFMWMHEFEVDATPTHAYKHIATRRYLHIGEDGRLFGYVPRFRYQVVEREQALDEVFFEWEETVPQPDEAALAALEQLRRRAAS</sequence>
<dbReference type="OrthoDB" id="5244926at2"/>